<protein>
    <submittedName>
        <fullName evidence="2">Glycosyltransferase</fullName>
    </submittedName>
</protein>
<evidence type="ECO:0000313" key="2">
    <source>
        <dbReference type="EMBL" id="TDD74648.1"/>
    </source>
</evidence>
<keyword evidence="3" id="KW-1185">Reference proteome</keyword>
<dbReference type="GO" id="GO:0005975">
    <property type="term" value="P:carbohydrate metabolic process"/>
    <property type="evidence" value="ECO:0007669"/>
    <property type="project" value="InterPro"/>
</dbReference>
<proteinExistence type="predicted"/>
<accession>A0A4R5ANT3</accession>
<reference evidence="2 3" key="1">
    <citation type="submission" date="2019-03" db="EMBL/GenBank/DDBJ databases">
        <title>Flavobacterium AT-3-2 sp. nov., isolated from arctic soil.</title>
        <authorList>
            <person name="Chaudhary D.K."/>
        </authorList>
    </citation>
    <scope>NUCLEOTIDE SEQUENCE [LARGE SCALE GENOMIC DNA]</scope>
    <source>
        <strain evidence="2 3">AT-3-2</strain>
    </source>
</reference>
<dbReference type="RefSeq" id="WP_131910434.1">
    <property type="nucleotide sequence ID" value="NZ_SMFM01000008.1"/>
</dbReference>
<dbReference type="SUPFAM" id="SSF48208">
    <property type="entry name" value="Six-hairpin glycosidases"/>
    <property type="match status" value="1"/>
</dbReference>
<dbReference type="Pfam" id="PF00534">
    <property type="entry name" value="Glycos_transf_1"/>
    <property type="match status" value="1"/>
</dbReference>
<dbReference type="InterPro" id="IPR001296">
    <property type="entry name" value="Glyco_trans_1"/>
</dbReference>
<dbReference type="AlphaFoldDB" id="A0A4R5ANT3"/>
<sequence length="791" mass="90230">MLNKIIVKHQNIPLASIFKKKYLNESNQIPRLEIKNDLPEILFITTYPPRECGIATYSQDLIKVLNTKFENSFKIKICALESNDEQHTYPDAIKYFLNTDRPKAFTNLATQINTNVNLQMVLIQHEFGLFKNNEADLKQFIKTVEKPVIIVFHTVLPRPNSSLKANVREIALEAHSIIVMTHSAAELLMSTYGITADKINIIQHGTHLVPHSDKEELKIKYKLSGKKILSTFGLLSSGKSIETTLDALVEIAERNKDVLFLIIGKTHPSVVNHEGEKYRSMLETKIEDLGLQEHVRFINRFLPLAELLELLQLTDIYLFTSNDPNQAVSGTFAYAMSCGCPIISTPIPHACEVLKNNAGIIIDFNNSKQLAKETNRLLSDEQLREKMGSNGLHRIVPTAWENSAIGHAMLFEKLGDENFHLYYKLPKVNLDHIKKLTTAFGMIQFSIINQPDIDSGYTLDDNARAMVALCQQYELTRDDNDLKYIQIYFDFIKYCLQPNEVFLNYINEEYNFTKQNYKTNLEDSNGRAIWALGYLNSISDILPKELAKDAAIAMESALVNVSEIHSTRAMAFIIKGVYYYNSTGVSQKNLTIIKTLANRLVQMYQHEADKEWKWFESYLTYGNSIIPEAMLCAWMATDQLIYKEIAKSSFDFLLSKIFTKNSIHVISNKGWLKKENKSEPSPIGGEQPIDVAYTILALNKFDEVFKNEKYFKKMVAAFNWFLGKNHLNQIIYNPCTGGCYDGLEEDYVNLNQGAESTVSYLMARLVLEKSLQRAPKNIHKAVAKHNKSMKL</sequence>
<evidence type="ECO:0000259" key="1">
    <source>
        <dbReference type="Pfam" id="PF00534"/>
    </source>
</evidence>
<dbReference type="GO" id="GO:0016757">
    <property type="term" value="F:glycosyltransferase activity"/>
    <property type="evidence" value="ECO:0007669"/>
    <property type="project" value="InterPro"/>
</dbReference>
<dbReference type="InterPro" id="IPR008928">
    <property type="entry name" value="6-hairpin_glycosidase_sf"/>
</dbReference>
<comment type="caution">
    <text evidence="2">The sequence shown here is derived from an EMBL/GenBank/DDBJ whole genome shotgun (WGS) entry which is preliminary data.</text>
</comment>
<feature type="domain" description="Glycosyl transferase family 1" evidence="1">
    <location>
        <begin position="214"/>
        <end position="391"/>
    </location>
</feature>
<evidence type="ECO:0000313" key="3">
    <source>
        <dbReference type="Proteomes" id="UP000295278"/>
    </source>
</evidence>
<name>A0A4R5ANT3_9FLAO</name>
<dbReference type="OrthoDB" id="9765330at2"/>
<dbReference type="SUPFAM" id="SSF53756">
    <property type="entry name" value="UDP-Glycosyltransferase/glycogen phosphorylase"/>
    <property type="match status" value="1"/>
</dbReference>
<dbReference type="EMBL" id="SMFM01000008">
    <property type="protein sequence ID" value="TDD74648.1"/>
    <property type="molecule type" value="Genomic_DNA"/>
</dbReference>
<organism evidence="2 3">
    <name type="scientific">Flavobacterium caseinilyticum</name>
    <dbReference type="NCBI Taxonomy" id="2541732"/>
    <lineage>
        <taxon>Bacteria</taxon>
        <taxon>Pseudomonadati</taxon>
        <taxon>Bacteroidota</taxon>
        <taxon>Flavobacteriia</taxon>
        <taxon>Flavobacteriales</taxon>
        <taxon>Flavobacteriaceae</taxon>
        <taxon>Flavobacterium</taxon>
    </lineage>
</organism>
<keyword evidence="2" id="KW-0808">Transferase</keyword>
<dbReference type="Proteomes" id="UP000295278">
    <property type="component" value="Unassembled WGS sequence"/>
</dbReference>
<dbReference type="PANTHER" id="PTHR12526">
    <property type="entry name" value="GLYCOSYLTRANSFERASE"/>
    <property type="match status" value="1"/>
</dbReference>
<dbReference type="Gene3D" id="3.40.50.2000">
    <property type="entry name" value="Glycogen Phosphorylase B"/>
    <property type="match status" value="2"/>
</dbReference>
<gene>
    <name evidence="2" type="ORF">E0F89_14175</name>
</gene>
<dbReference type="PANTHER" id="PTHR12526:SF572">
    <property type="entry name" value="BLL5144 PROTEIN"/>
    <property type="match status" value="1"/>
</dbReference>